<accession>A0AA41W8W4</accession>
<evidence type="ECO:0000256" key="1">
    <source>
        <dbReference type="ARBA" id="ARBA00004141"/>
    </source>
</evidence>
<feature type="transmembrane region" description="Helical" evidence="6">
    <location>
        <begin position="6"/>
        <end position="33"/>
    </location>
</feature>
<evidence type="ECO:0000256" key="2">
    <source>
        <dbReference type="ARBA" id="ARBA00009142"/>
    </source>
</evidence>
<feature type="transmembrane region" description="Helical" evidence="6">
    <location>
        <begin position="45"/>
        <end position="63"/>
    </location>
</feature>
<feature type="transmembrane region" description="Helical" evidence="6">
    <location>
        <begin position="83"/>
        <end position="101"/>
    </location>
</feature>
<evidence type="ECO:0000256" key="4">
    <source>
        <dbReference type="ARBA" id="ARBA00022989"/>
    </source>
</evidence>
<dbReference type="AlphaFoldDB" id="A0AA41W8W4"/>
<evidence type="ECO:0000313" key="7">
    <source>
        <dbReference type="EMBL" id="MCM2681275.1"/>
    </source>
</evidence>
<reference evidence="7 8" key="1">
    <citation type="journal article" date="2013" name="Antonie Van Leeuwenhoek">
        <title>Echinimonas agarilytica gen. nov., sp. nov., a new gammaproteobacterium isolated from the sea urchin Strongylocentrotus intermedius.</title>
        <authorList>
            <person name="Nedashkovskaya O.I."/>
            <person name="Stenkova A.M."/>
            <person name="Zhukova N.V."/>
            <person name="Van Trappen S."/>
            <person name="Lee J.S."/>
            <person name="Kim S.B."/>
        </authorList>
    </citation>
    <scope>NUCLEOTIDE SEQUENCE [LARGE SCALE GENOMIC DNA]</scope>
    <source>
        <strain evidence="7 8">KMM 6351</strain>
    </source>
</reference>
<comment type="similarity">
    <text evidence="2 6">Belongs to the 4-toluene sulfonate uptake permease (TSUP) (TC 2.A.102) family.</text>
</comment>
<comment type="caution">
    <text evidence="7">The sequence shown here is derived from an EMBL/GenBank/DDBJ whole genome shotgun (WGS) entry which is preliminary data.</text>
</comment>
<keyword evidence="5 6" id="KW-0472">Membrane</keyword>
<evidence type="ECO:0000256" key="3">
    <source>
        <dbReference type="ARBA" id="ARBA00022692"/>
    </source>
</evidence>
<proteinExistence type="inferred from homology"/>
<gene>
    <name evidence="7" type="ORF">NAF29_16630</name>
</gene>
<evidence type="ECO:0000256" key="6">
    <source>
        <dbReference type="RuleBase" id="RU363041"/>
    </source>
</evidence>
<organism evidence="7 8">
    <name type="scientific">Echinimonas agarilytica</name>
    <dbReference type="NCBI Taxonomy" id="1215918"/>
    <lineage>
        <taxon>Bacteria</taxon>
        <taxon>Pseudomonadati</taxon>
        <taxon>Pseudomonadota</taxon>
        <taxon>Gammaproteobacteria</taxon>
        <taxon>Alteromonadales</taxon>
        <taxon>Echinimonadaceae</taxon>
        <taxon>Echinimonas</taxon>
    </lineage>
</organism>
<keyword evidence="4 6" id="KW-1133">Transmembrane helix</keyword>
<protein>
    <recommendedName>
        <fullName evidence="6">Probable membrane transporter protein</fullName>
    </recommendedName>
</protein>
<keyword evidence="6" id="KW-1003">Cell membrane</keyword>
<feature type="transmembrane region" description="Helical" evidence="6">
    <location>
        <begin position="106"/>
        <end position="123"/>
    </location>
</feature>
<dbReference type="GO" id="GO:0005886">
    <property type="term" value="C:plasma membrane"/>
    <property type="evidence" value="ECO:0007669"/>
    <property type="project" value="UniProtKB-SubCell"/>
</dbReference>
<dbReference type="EMBL" id="JAMQGP010000010">
    <property type="protein sequence ID" value="MCM2681275.1"/>
    <property type="molecule type" value="Genomic_DNA"/>
</dbReference>
<dbReference type="InterPro" id="IPR002781">
    <property type="entry name" value="TM_pro_TauE-like"/>
</dbReference>
<dbReference type="Proteomes" id="UP001165393">
    <property type="component" value="Unassembled WGS sequence"/>
</dbReference>
<evidence type="ECO:0000256" key="5">
    <source>
        <dbReference type="ARBA" id="ARBA00023136"/>
    </source>
</evidence>
<keyword evidence="3 6" id="KW-0812">Transmembrane</keyword>
<evidence type="ECO:0000313" key="8">
    <source>
        <dbReference type="Proteomes" id="UP001165393"/>
    </source>
</evidence>
<comment type="subcellular location">
    <subcellularLocation>
        <location evidence="6">Cell membrane</location>
        <topology evidence="6">Multi-pass membrane protein</topology>
    </subcellularLocation>
    <subcellularLocation>
        <location evidence="1">Membrane</location>
        <topology evidence="1">Multi-pass membrane protein</topology>
    </subcellularLocation>
</comment>
<feature type="transmembrane region" description="Helical" evidence="6">
    <location>
        <begin position="174"/>
        <end position="196"/>
    </location>
</feature>
<dbReference type="PANTHER" id="PTHR43483">
    <property type="entry name" value="MEMBRANE TRANSPORTER PROTEIN HI_0806-RELATED"/>
    <property type="match status" value="1"/>
</dbReference>
<keyword evidence="8" id="KW-1185">Reference proteome</keyword>
<name>A0AA41W8W4_9GAMM</name>
<feature type="transmembrane region" description="Helical" evidence="6">
    <location>
        <begin position="143"/>
        <end position="162"/>
    </location>
</feature>
<dbReference type="Pfam" id="PF01925">
    <property type="entry name" value="TauE"/>
    <property type="match status" value="1"/>
</dbReference>
<dbReference type="PANTHER" id="PTHR43483:SF3">
    <property type="entry name" value="MEMBRANE TRANSPORTER PROTEIN HI_0806-RELATED"/>
    <property type="match status" value="1"/>
</dbReference>
<feature type="transmembrane region" description="Helical" evidence="6">
    <location>
        <begin position="208"/>
        <end position="225"/>
    </location>
</feature>
<feature type="transmembrane region" description="Helical" evidence="6">
    <location>
        <begin position="246"/>
        <end position="263"/>
    </location>
</feature>
<sequence>MDIVLYLALGCVGGFLAGLFGIGGGLIIVPTLVWVFRHQGYDMSVAMHMALATSLATIVVTGISSARAHHQQHHVHWPTAKALTPFLVLGSVSGVVVAHFLTGQLLGRLFVGFLILMSVYMWFSPEPKQHRFRVANWRWKFASTLMGVLSALLGIGGALFMVPFLKSKGMAIRYAIGTAAFCGVPLAVTGTIGYMLGGGAEQPLPVYTIGYVNLLAFACIVLTSSHFSKVGAKLVTKVPPQRMRRGFAVFIWVLAANLIYKMASN</sequence>
<dbReference type="RefSeq" id="WP_251262759.1">
    <property type="nucleotide sequence ID" value="NZ_JAMQGP010000010.1"/>
</dbReference>